<protein>
    <submittedName>
        <fullName evidence="3">Ribosomal protein L30P (RP-L30, rpmD)</fullName>
    </submittedName>
</protein>
<dbReference type="EMBL" id="KF900391">
    <property type="protein sequence ID" value="AIE93358.1"/>
    <property type="molecule type" value="Genomic_DNA"/>
</dbReference>
<dbReference type="AlphaFoldDB" id="A0A075FQ57"/>
<name>A0A075FQ57_9ARCH</name>
<sequence length="155" mass="17025">MMSAFIVVNLRGTINQNSSVKTTLAHLHLESRFRATIIPDTPISKGMLQTVKNHVAWTNADSSIIESLITTRGEKSNSIKYDANLAKEDGYTNITDLAKALSEAKINLSSISNLKPSFRLSPPKGGFRKSTRRMYAQGGTLGYNPDLPKLISNMI</sequence>
<dbReference type="GO" id="GO:0000463">
    <property type="term" value="P:maturation of LSU-rRNA from tricistronic rRNA transcript (SSU-rRNA, 5.8S rRNA, LSU-rRNA)"/>
    <property type="evidence" value="ECO:0007669"/>
    <property type="project" value="TreeGrafter"/>
</dbReference>
<organism evidence="3">
    <name type="scientific">uncultured marine thaumarchaeote AD1000_33_G09</name>
    <dbReference type="NCBI Taxonomy" id="1455909"/>
    <lineage>
        <taxon>Archaea</taxon>
        <taxon>Nitrososphaerota</taxon>
        <taxon>environmental samples</taxon>
    </lineage>
</organism>
<reference evidence="3" key="1">
    <citation type="journal article" date="2014" name="Genome Biol. Evol.">
        <title>Pangenome evidence for extensive interdomain horizontal transfer affecting lineage core and shell genes in uncultured planktonic thaumarchaeota and euryarchaeota.</title>
        <authorList>
            <person name="Deschamps P."/>
            <person name="Zivanovic Y."/>
            <person name="Moreira D."/>
            <person name="Rodriguez-Valera F."/>
            <person name="Lopez-Garcia P."/>
        </authorList>
    </citation>
    <scope>NUCLEOTIDE SEQUENCE</scope>
</reference>
<dbReference type="NCBIfam" id="NF004711">
    <property type="entry name" value="PRK06049.1"/>
    <property type="match status" value="1"/>
</dbReference>
<accession>A0A075FQ57</accession>
<dbReference type="Gene3D" id="3.30.1390.20">
    <property type="entry name" value="Ribosomal protein L30, ferredoxin-like fold domain"/>
    <property type="match status" value="1"/>
</dbReference>
<keyword evidence="3" id="KW-0687">Ribonucleoprotein</keyword>
<dbReference type="SUPFAM" id="SSF55129">
    <property type="entry name" value="Ribosomal protein L30p/L7e"/>
    <property type="match status" value="1"/>
</dbReference>
<dbReference type="PANTHER" id="PTHR11524">
    <property type="entry name" value="60S RIBOSOMAL PROTEIN L7"/>
    <property type="match status" value="1"/>
</dbReference>
<dbReference type="InterPro" id="IPR016082">
    <property type="entry name" value="Ribosomal_uL30_ferredoxin-like"/>
</dbReference>
<dbReference type="Pfam" id="PF00327">
    <property type="entry name" value="Ribosomal_L30"/>
    <property type="match status" value="1"/>
</dbReference>
<proteinExistence type="inferred from homology"/>
<dbReference type="InterPro" id="IPR036919">
    <property type="entry name" value="Ribo_uL30_ferredoxin-like_sf"/>
</dbReference>
<dbReference type="GO" id="GO:0003723">
    <property type="term" value="F:RNA binding"/>
    <property type="evidence" value="ECO:0007669"/>
    <property type="project" value="TreeGrafter"/>
</dbReference>
<dbReference type="PANTHER" id="PTHR11524:SF16">
    <property type="entry name" value="LARGE RIBOSOMAL SUBUNIT PROTEIN UL30"/>
    <property type="match status" value="1"/>
</dbReference>
<dbReference type="GO" id="GO:0003735">
    <property type="term" value="F:structural constituent of ribosome"/>
    <property type="evidence" value="ECO:0007669"/>
    <property type="project" value="TreeGrafter"/>
</dbReference>
<dbReference type="GO" id="GO:0022625">
    <property type="term" value="C:cytosolic large ribosomal subunit"/>
    <property type="evidence" value="ECO:0007669"/>
    <property type="project" value="TreeGrafter"/>
</dbReference>
<evidence type="ECO:0000256" key="1">
    <source>
        <dbReference type="ARBA" id="ARBA00007594"/>
    </source>
</evidence>
<gene>
    <name evidence="3" type="primary">RP-L30</name>
    <name evidence="3" type="synonym">rpmD</name>
</gene>
<evidence type="ECO:0000259" key="2">
    <source>
        <dbReference type="Pfam" id="PF00327"/>
    </source>
</evidence>
<dbReference type="Gene3D" id="1.10.15.30">
    <property type="match status" value="1"/>
</dbReference>
<dbReference type="InterPro" id="IPR039699">
    <property type="entry name" value="Ribosomal_uL30"/>
</dbReference>
<evidence type="ECO:0000313" key="3">
    <source>
        <dbReference type="EMBL" id="AIE93358.1"/>
    </source>
</evidence>
<keyword evidence="3" id="KW-0689">Ribosomal protein</keyword>
<feature type="domain" description="Large ribosomal subunit protein uL30-like ferredoxin-like fold" evidence="2">
    <location>
        <begin position="6"/>
        <end position="55"/>
    </location>
</feature>
<comment type="similarity">
    <text evidence="1">Belongs to the universal ribosomal protein uL30 family.</text>
</comment>